<dbReference type="EMBL" id="MN740200">
    <property type="protein sequence ID" value="QHT93136.1"/>
    <property type="molecule type" value="Genomic_DNA"/>
</dbReference>
<protein>
    <submittedName>
        <fullName evidence="1">Uncharacterized protein</fullName>
    </submittedName>
</protein>
<accession>A0A6C0IL37</accession>
<name>A0A6C0IL37_9ZZZZ</name>
<organism evidence="1">
    <name type="scientific">viral metagenome</name>
    <dbReference type="NCBI Taxonomy" id="1070528"/>
    <lineage>
        <taxon>unclassified sequences</taxon>
        <taxon>metagenomes</taxon>
        <taxon>organismal metagenomes</taxon>
    </lineage>
</organism>
<dbReference type="AlphaFoldDB" id="A0A6C0IL37"/>
<evidence type="ECO:0000313" key="1">
    <source>
        <dbReference type="EMBL" id="QHT93136.1"/>
    </source>
</evidence>
<sequence length="57" mass="6781">MKNIISTYVDILCNINRILHKNNKILPENKIYYSHDKEMCTCSQHHFYGRCSHLLSV</sequence>
<reference evidence="1" key="1">
    <citation type="journal article" date="2020" name="Nature">
        <title>Giant virus diversity and host interactions through global metagenomics.</title>
        <authorList>
            <person name="Schulz F."/>
            <person name="Roux S."/>
            <person name="Paez-Espino D."/>
            <person name="Jungbluth S."/>
            <person name="Walsh D.A."/>
            <person name="Denef V.J."/>
            <person name="McMahon K.D."/>
            <person name="Konstantinidis K.T."/>
            <person name="Eloe-Fadrosh E.A."/>
            <person name="Kyrpides N.C."/>
            <person name="Woyke T."/>
        </authorList>
    </citation>
    <scope>NUCLEOTIDE SEQUENCE</scope>
    <source>
        <strain evidence="1">GVMAG-M-3300023210-19</strain>
    </source>
</reference>
<proteinExistence type="predicted"/>